<organism evidence="2 3">
    <name type="scientific">Heterostelium pallidum (strain ATCC 26659 / Pp 5 / PN500)</name>
    <name type="common">Cellular slime mold</name>
    <name type="synonym">Polysphondylium pallidum</name>
    <dbReference type="NCBI Taxonomy" id="670386"/>
    <lineage>
        <taxon>Eukaryota</taxon>
        <taxon>Amoebozoa</taxon>
        <taxon>Evosea</taxon>
        <taxon>Eumycetozoa</taxon>
        <taxon>Dictyostelia</taxon>
        <taxon>Acytosteliales</taxon>
        <taxon>Acytosteliaceae</taxon>
        <taxon>Heterostelium</taxon>
    </lineage>
</organism>
<dbReference type="OMA" id="IQFIGHY"/>
<feature type="transmembrane region" description="Helical" evidence="1">
    <location>
        <begin position="178"/>
        <end position="198"/>
    </location>
</feature>
<dbReference type="EMBL" id="ADBJ01000050">
    <property type="protein sequence ID" value="EFA75869.1"/>
    <property type="molecule type" value="Genomic_DNA"/>
</dbReference>
<gene>
    <name evidence="2" type="ORF">PPL_10441</name>
</gene>
<feature type="transmembrane region" description="Helical" evidence="1">
    <location>
        <begin position="117"/>
        <end position="134"/>
    </location>
</feature>
<dbReference type="InParanoid" id="D3BR37"/>
<comment type="caution">
    <text evidence="2">The sequence shown here is derived from an EMBL/GenBank/DDBJ whole genome shotgun (WGS) entry which is preliminary data.</text>
</comment>
<feature type="transmembrane region" description="Helical" evidence="1">
    <location>
        <begin position="57"/>
        <end position="77"/>
    </location>
</feature>
<evidence type="ECO:0000256" key="1">
    <source>
        <dbReference type="SAM" id="Phobius"/>
    </source>
</evidence>
<dbReference type="GO" id="GO:0046521">
    <property type="term" value="P:sphingoid catabolic process"/>
    <property type="evidence" value="ECO:0007669"/>
    <property type="project" value="TreeGrafter"/>
</dbReference>
<dbReference type="GeneID" id="31365910"/>
<dbReference type="Proteomes" id="UP000001396">
    <property type="component" value="Unassembled WGS sequence"/>
</dbReference>
<dbReference type="PANTHER" id="PTHR28026:SF9">
    <property type="entry name" value="2-HYDROXY-PALMITIC ACID DIOXYGENASE MPO1"/>
    <property type="match status" value="1"/>
</dbReference>
<keyword evidence="3" id="KW-1185">Reference proteome</keyword>
<keyword evidence="1" id="KW-0812">Transmembrane</keyword>
<protein>
    <recommendedName>
        <fullName evidence="4">Endoplasmic reticulum membrane protein</fullName>
    </recommendedName>
</protein>
<dbReference type="PANTHER" id="PTHR28026">
    <property type="entry name" value="DUF962 DOMAIN PROTEIN (AFU_ORTHOLOGUE AFUA_8G05310)"/>
    <property type="match status" value="1"/>
</dbReference>
<dbReference type="AlphaFoldDB" id="D3BR37"/>
<dbReference type="GO" id="GO:0016020">
    <property type="term" value="C:membrane"/>
    <property type="evidence" value="ECO:0007669"/>
    <property type="project" value="GOC"/>
</dbReference>
<dbReference type="GO" id="GO:0005783">
    <property type="term" value="C:endoplasmic reticulum"/>
    <property type="evidence" value="ECO:0007669"/>
    <property type="project" value="TreeGrafter"/>
</dbReference>
<keyword evidence="1" id="KW-1133">Transmembrane helix</keyword>
<dbReference type="Pfam" id="PF06127">
    <property type="entry name" value="Mpo1-like"/>
    <property type="match status" value="1"/>
</dbReference>
<evidence type="ECO:0000313" key="2">
    <source>
        <dbReference type="EMBL" id="EFA75869.1"/>
    </source>
</evidence>
<dbReference type="RefSeq" id="XP_020428003.1">
    <property type="nucleotide sequence ID" value="XM_020581216.1"/>
</dbReference>
<sequence length="221" mass="25113">MRMNYIRKFAKLINDWVITLANIKIIESLNYYLLKNKNQIDQAASYGAYHHNNVNKFIHIVFVPAILYTAFVMLSFVNVPQAVPYLQQLNQITTFLPVSITTPIALLISLYYCVLDIRVGVVGLAWIMAANYLAEYTILHMSNAFMFALGVHIVSWVLQFVGHGVFEGRRPALVDNIFQVFIAPFFVTLECIFLLGLMGKTQVAVEKRIISNIASMSKKTK</sequence>
<evidence type="ECO:0008006" key="4">
    <source>
        <dbReference type="Google" id="ProtNLM"/>
    </source>
</evidence>
<dbReference type="FunCoup" id="D3BR37">
    <property type="interactions" value="69"/>
</dbReference>
<feature type="transmembrane region" description="Helical" evidence="1">
    <location>
        <begin position="89"/>
        <end position="111"/>
    </location>
</feature>
<evidence type="ECO:0000313" key="3">
    <source>
        <dbReference type="Proteomes" id="UP000001396"/>
    </source>
</evidence>
<keyword evidence="1" id="KW-0472">Membrane</keyword>
<proteinExistence type="predicted"/>
<name>D3BR37_HETP5</name>
<reference evidence="2 3" key="1">
    <citation type="journal article" date="2011" name="Genome Res.">
        <title>Phylogeny-wide analysis of social amoeba genomes highlights ancient origins for complex intercellular communication.</title>
        <authorList>
            <person name="Heidel A.J."/>
            <person name="Lawal H.M."/>
            <person name="Felder M."/>
            <person name="Schilde C."/>
            <person name="Helps N.R."/>
            <person name="Tunggal B."/>
            <person name="Rivero F."/>
            <person name="John U."/>
            <person name="Schleicher M."/>
            <person name="Eichinger L."/>
            <person name="Platzer M."/>
            <person name="Noegel A.A."/>
            <person name="Schaap P."/>
            <person name="Gloeckner G."/>
        </authorList>
    </citation>
    <scope>NUCLEOTIDE SEQUENCE [LARGE SCALE GENOMIC DNA]</scope>
    <source>
        <strain evidence="3">ATCC 26659 / Pp 5 / PN500</strain>
    </source>
</reference>
<accession>D3BR37</accession>
<dbReference type="InterPro" id="IPR009305">
    <property type="entry name" value="Mpo1-like"/>
</dbReference>